<feature type="region of interest" description="Disordered" evidence="1">
    <location>
        <begin position="1"/>
        <end position="23"/>
    </location>
</feature>
<reference evidence="2 3" key="1">
    <citation type="journal article" date="2020" name="IScience">
        <title>Genome Sequencing of the Endangered Kingdonia uniflora (Circaeasteraceae, Ranunculales) Reveals Potential Mechanisms of Evolutionary Specialization.</title>
        <authorList>
            <person name="Sun Y."/>
            <person name="Deng T."/>
            <person name="Zhang A."/>
            <person name="Moore M.J."/>
            <person name="Landis J.B."/>
            <person name="Lin N."/>
            <person name="Zhang H."/>
            <person name="Zhang X."/>
            <person name="Huang J."/>
            <person name="Zhang X."/>
            <person name="Sun H."/>
            <person name="Wang H."/>
        </authorList>
    </citation>
    <scope>NUCLEOTIDE SEQUENCE [LARGE SCALE GENOMIC DNA]</scope>
    <source>
        <strain evidence="2">TB1705</strain>
        <tissue evidence="2">Leaf</tissue>
    </source>
</reference>
<dbReference type="AlphaFoldDB" id="A0A7J7LAA9"/>
<keyword evidence="3" id="KW-1185">Reference proteome</keyword>
<evidence type="ECO:0000313" key="2">
    <source>
        <dbReference type="EMBL" id="KAF6139543.1"/>
    </source>
</evidence>
<organism evidence="2 3">
    <name type="scientific">Kingdonia uniflora</name>
    <dbReference type="NCBI Taxonomy" id="39325"/>
    <lineage>
        <taxon>Eukaryota</taxon>
        <taxon>Viridiplantae</taxon>
        <taxon>Streptophyta</taxon>
        <taxon>Embryophyta</taxon>
        <taxon>Tracheophyta</taxon>
        <taxon>Spermatophyta</taxon>
        <taxon>Magnoliopsida</taxon>
        <taxon>Ranunculales</taxon>
        <taxon>Circaeasteraceae</taxon>
        <taxon>Kingdonia</taxon>
    </lineage>
</organism>
<comment type="caution">
    <text evidence="2">The sequence shown here is derived from an EMBL/GenBank/DDBJ whole genome shotgun (WGS) entry which is preliminary data.</text>
</comment>
<dbReference type="EMBL" id="JACGCM010002464">
    <property type="protein sequence ID" value="KAF6139543.1"/>
    <property type="molecule type" value="Genomic_DNA"/>
</dbReference>
<proteinExistence type="predicted"/>
<evidence type="ECO:0000313" key="3">
    <source>
        <dbReference type="Proteomes" id="UP000541444"/>
    </source>
</evidence>
<dbReference type="Proteomes" id="UP000541444">
    <property type="component" value="Unassembled WGS sequence"/>
</dbReference>
<sequence length="54" mass="6139">MLDSASKQTINHTWGQARPQLQSRHSADSMLIFSTTSTSILQVVYWLIPIRLPI</sequence>
<evidence type="ECO:0000256" key="1">
    <source>
        <dbReference type="SAM" id="MobiDB-lite"/>
    </source>
</evidence>
<accession>A0A7J7LAA9</accession>
<name>A0A7J7LAA9_9MAGN</name>
<protein>
    <submittedName>
        <fullName evidence="2">Uncharacterized protein</fullName>
    </submittedName>
</protein>
<gene>
    <name evidence="2" type="ORF">GIB67_015500</name>
</gene>